<gene>
    <name evidence="2" type="ORF">HMPREF9138_01252</name>
</gene>
<keyword evidence="1" id="KW-0812">Transmembrane</keyword>
<dbReference type="Proteomes" id="UP000004597">
    <property type="component" value="Unassembled WGS sequence"/>
</dbReference>
<dbReference type="AlphaFoldDB" id="G6AGQ6"/>
<dbReference type="EMBL" id="AFXP01000010">
    <property type="protein sequence ID" value="EHG16090.1"/>
    <property type="molecule type" value="Genomic_DNA"/>
</dbReference>
<name>G6AGQ6_9BACT</name>
<evidence type="ECO:0000313" key="2">
    <source>
        <dbReference type="EMBL" id="EHG16090.1"/>
    </source>
</evidence>
<sequence>MERDQQIIRTSIVGIVANVLLAGFKEAVGLHTPSTTLLITTL</sequence>
<keyword evidence="3" id="KW-1185">Reference proteome</keyword>
<keyword evidence="1" id="KW-1133">Transmembrane helix</keyword>
<organism evidence="2 3">
    <name type="scientific">Prevotella histicola F0411</name>
    <dbReference type="NCBI Taxonomy" id="857291"/>
    <lineage>
        <taxon>Bacteria</taxon>
        <taxon>Pseudomonadati</taxon>
        <taxon>Bacteroidota</taxon>
        <taxon>Bacteroidia</taxon>
        <taxon>Bacteroidales</taxon>
        <taxon>Prevotellaceae</taxon>
        <taxon>Prevotella</taxon>
    </lineage>
</organism>
<protein>
    <submittedName>
        <fullName evidence="2">Uncharacterized protein</fullName>
    </submittedName>
</protein>
<feature type="transmembrane region" description="Helical" evidence="1">
    <location>
        <begin position="7"/>
        <end position="24"/>
    </location>
</feature>
<dbReference type="HOGENOM" id="CLU_3255771_0_0_10"/>
<dbReference type="RefSeq" id="WP_008823163.1">
    <property type="nucleotide sequence ID" value="NZ_JH376763.1"/>
</dbReference>
<reference evidence="2 3" key="1">
    <citation type="submission" date="2011-10" db="EMBL/GenBank/DDBJ databases">
        <title>The Genome Sequence of Prevotella histicola F0411.</title>
        <authorList>
            <consortium name="The Broad Institute Genome Sequencing Platform"/>
            <person name="Earl A."/>
            <person name="Ward D."/>
            <person name="Feldgarden M."/>
            <person name="Gevers D."/>
            <person name="Izard J."/>
            <person name="Ganesan A."/>
            <person name="Blanton J.M."/>
            <person name="Baranova O.V."/>
            <person name="Tanner A.C."/>
            <person name="Mathney J.M.J."/>
            <person name="Dewhirst F.E."/>
            <person name="Young S.K."/>
            <person name="Zeng Q."/>
            <person name="Gargeya S."/>
            <person name="Fitzgerald M."/>
            <person name="Haas B."/>
            <person name="Abouelleil A."/>
            <person name="Alvarado L."/>
            <person name="Arachchi H.M."/>
            <person name="Berlin A."/>
            <person name="Brown A."/>
            <person name="Chapman S.B."/>
            <person name="Chen Z."/>
            <person name="Dunbar C."/>
            <person name="Freedman E."/>
            <person name="Gearin G."/>
            <person name="Gellesch M."/>
            <person name="Goldberg J."/>
            <person name="Griggs A."/>
            <person name="Gujja S."/>
            <person name="Heiman D."/>
            <person name="Howarth C."/>
            <person name="Larson L."/>
            <person name="Lui A."/>
            <person name="MacDonald P.J.P."/>
            <person name="Montmayeur A."/>
            <person name="Murphy C."/>
            <person name="Neiman D."/>
            <person name="Pearson M."/>
            <person name="Priest M."/>
            <person name="Roberts A."/>
            <person name="Saif S."/>
            <person name="Shea T."/>
            <person name="Shenoy N."/>
            <person name="Sisk P."/>
            <person name="Stolte C."/>
            <person name="Sykes S."/>
            <person name="Wortman J."/>
            <person name="Nusbaum C."/>
            <person name="Birren B."/>
        </authorList>
    </citation>
    <scope>NUCLEOTIDE SEQUENCE [LARGE SCALE GENOMIC DNA]</scope>
    <source>
        <strain evidence="2 3">F0411</strain>
    </source>
</reference>
<proteinExistence type="predicted"/>
<dbReference type="PATRIC" id="fig|857291.3.peg.1254"/>
<dbReference type="STRING" id="857291.HMPREF9138_01252"/>
<comment type="caution">
    <text evidence="2">The sequence shown here is derived from an EMBL/GenBank/DDBJ whole genome shotgun (WGS) entry which is preliminary data.</text>
</comment>
<dbReference type="GeneID" id="75431314"/>
<accession>G6AGQ6</accession>
<keyword evidence="1" id="KW-0472">Membrane</keyword>
<evidence type="ECO:0000313" key="3">
    <source>
        <dbReference type="Proteomes" id="UP000004597"/>
    </source>
</evidence>
<evidence type="ECO:0000256" key="1">
    <source>
        <dbReference type="SAM" id="Phobius"/>
    </source>
</evidence>